<protein>
    <submittedName>
        <fullName evidence="1">Uncharacterized protein</fullName>
    </submittedName>
</protein>
<comment type="caution">
    <text evidence="1">The sequence shown here is derived from an EMBL/GenBank/DDBJ whole genome shotgun (WGS) entry which is preliminary data.</text>
</comment>
<keyword evidence="2" id="KW-1185">Reference proteome</keyword>
<evidence type="ECO:0000313" key="1">
    <source>
        <dbReference type="EMBL" id="MBW0460553.1"/>
    </source>
</evidence>
<proteinExistence type="predicted"/>
<dbReference type="AlphaFoldDB" id="A0A9Q3GAR1"/>
<name>A0A9Q3GAR1_9BASI</name>
<sequence>MSELPEKIPLFILDSNEYTSLVITHYTKWVVEVPSFPSFELDLFIIDGEYLILGYDFPHHFNPIVDCKNGLITYDSSGIISYNSNEFATSVNNSSLFGELKTPYLPSSVHIPPSSPLSHYLHQEMKSSKI</sequence>
<reference evidence="1" key="1">
    <citation type="submission" date="2021-03" db="EMBL/GenBank/DDBJ databases">
        <title>Draft genome sequence of rust myrtle Austropuccinia psidii MF-1, a brazilian biotype.</title>
        <authorList>
            <person name="Quecine M.C."/>
            <person name="Pachon D.M.R."/>
            <person name="Bonatelli M.L."/>
            <person name="Correr F.H."/>
            <person name="Franceschini L.M."/>
            <person name="Leite T.F."/>
            <person name="Margarido G.R.A."/>
            <person name="Almeida C.A."/>
            <person name="Ferrarezi J.A."/>
            <person name="Labate C.A."/>
        </authorList>
    </citation>
    <scope>NUCLEOTIDE SEQUENCE</scope>
    <source>
        <strain evidence="1">MF-1</strain>
    </source>
</reference>
<dbReference type="EMBL" id="AVOT02000026">
    <property type="protein sequence ID" value="MBW0460553.1"/>
    <property type="molecule type" value="Genomic_DNA"/>
</dbReference>
<gene>
    <name evidence="1" type="ORF">O181_000268</name>
</gene>
<dbReference type="Proteomes" id="UP000765509">
    <property type="component" value="Unassembled WGS sequence"/>
</dbReference>
<accession>A0A9Q3GAR1</accession>
<organism evidence="1 2">
    <name type="scientific">Austropuccinia psidii MF-1</name>
    <dbReference type="NCBI Taxonomy" id="1389203"/>
    <lineage>
        <taxon>Eukaryota</taxon>
        <taxon>Fungi</taxon>
        <taxon>Dikarya</taxon>
        <taxon>Basidiomycota</taxon>
        <taxon>Pucciniomycotina</taxon>
        <taxon>Pucciniomycetes</taxon>
        <taxon>Pucciniales</taxon>
        <taxon>Sphaerophragmiaceae</taxon>
        <taxon>Austropuccinia</taxon>
    </lineage>
</organism>
<evidence type="ECO:0000313" key="2">
    <source>
        <dbReference type="Proteomes" id="UP000765509"/>
    </source>
</evidence>